<accession>A0A229RHU6</accession>
<comment type="caution">
    <text evidence="1">The sequence shown here is derived from an EMBL/GenBank/DDBJ whole genome shotgun (WGS) entry which is preliminary data.</text>
</comment>
<dbReference type="Pfam" id="PF08282">
    <property type="entry name" value="Hydrolase_3"/>
    <property type="match status" value="1"/>
</dbReference>
<dbReference type="Gene3D" id="3.30.1240.10">
    <property type="match status" value="1"/>
</dbReference>
<dbReference type="SUPFAM" id="SSF56784">
    <property type="entry name" value="HAD-like"/>
    <property type="match status" value="1"/>
</dbReference>
<reference evidence="1 2" key="1">
    <citation type="submission" date="2017-07" db="EMBL/GenBank/DDBJ databases">
        <title>Amycolatopsis alba DSM 44262 Genome sequencing and assembly.</title>
        <authorList>
            <person name="Kaur N."/>
            <person name="Mayilraj S."/>
        </authorList>
    </citation>
    <scope>NUCLEOTIDE SEQUENCE [LARGE SCALE GENOMIC DNA]</scope>
    <source>
        <strain evidence="1 2">DSM 44262</strain>
    </source>
</reference>
<dbReference type="InterPro" id="IPR006379">
    <property type="entry name" value="HAD-SF_hydro_IIB"/>
</dbReference>
<dbReference type="AlphaFoldDB" id="A0A229RHU6"/>
<dbReference type="GO" id="GO:0005829">
    <property type="term" value="C:cytosol"/>
    <property type="evidence" value="ECO:0007669"/>
    <property type="project" value="TreeGrafter"/>
</dbReference>
<dbReference type="SFLD" id="SFLDS00003">
    <property type="entry name" value="Haloacid_Dehalogenase"/>
    <property type="match status" value="1"/>
</dbReference>
<proteinExistence type="predicted"/>
<dbReference type="OrthoDB" id="3180855at2"/>
<dbReference type="EMBL" id="NMQU01000092">
    <property type="protein sequence ID" value="OXM46226.1"/>
    <property type="molecule type" value="Genomic_DNA"/>
</dbReference>
<dbReference type="CDD" id="cd07516">
    <property type="entry name" value="HAD_Pase"/>
    <property type="match status" value="1"/>
</dbReference>
<dbReference type="GO" id="GO:0016791">
    <property type="term" value="F:phosphatase activity"/>
    <property type="evidence" value="ECO:0007669"/>
    <property type="project" value="TreeGrafter"/>
</dbReference>
<organism evidence="1 2">
    <name type="scientific">Amycolatopsis alba DSM 44262</name>
    <dbReference type="NCBI Taxonomy" id="1125972"/>
    <lineage>
        <taxon>Bacteria</taxon>
        <taxon>Bacillati</taxon>
        <taxon>Actinomycetota</taxon>
        <taxon>Actinomycetes</taxon>
        <taxon>Pseudonocardiales</taxon>
        <taxon>Pseudonocardiaceae</taxon>
        <taxon>Amycolatopsis</taxon>
    </lineage>
</organism>
<dbReference type="NCBIfam" id="TIGR01484">
    <property type="entry name" value="HAD-SF-IIB"/>
    <property type="match status" value="1"/>
</dbReference>
<gene>
    <name evidence="1" type="ORF">CFP75_28525</name>
</gene>
<dbReference type="NCBIfam" id="TIGR00099">
    <property type="entry name" value="Cof-subfamily"/>
    <property type="match status" value="1"/>
</dbReference>
<evidence type="ECO:0000313" key="2">
    <source>
        <dbReference type="Proteomes" id="UP000215563"/>
    </source>
</evidence>
<dbReference type="PANTHER" id="PTHR10000:SF8">
    <property type="entry name" value="HAD SUPERFAMILY HYDROLASE-LIKE, TYPE 3"/>
    <property type="match status" value="1"/>
</dbReference>
<keyword evidence="1" id="KW-0378">Hydrolase</keyword>
<dbReference type="SFLD" id="SFLDG01140">
    <property type="entry name" value="C2.B:_Phosphomannomutase_and_P"/>
    <property type="match status" value="1"/>
</dbReference>
<dbReference type="Proteomes" id="UP000215563">
    <property type="component" value="Unassembled WGS sequence"/>
</dbReference>
<dbReference type="Gene3D" id="3.40.50.1000">
    <property type="entry name" value="HAD superfamily/HAD-like"/>
    <property type="match status" value="1"/>
</dbReference>
<name>A0A229RHU6_AMYAL</name>
<dbReference type="InterPro" id="IPR036412">
    <property type="entry name" value="HAD-like_sf"/>
</dbReference>
<sequence length="298" mass="31939">MPTRTRGKVLVQTDASPDGRIFGDNEPVEKPLLIASDVDGTLLGPMEVLTERTIGTVRRVTEAGVPFVLVSGRPPRWIAPIANPLDLTGYAVCANGAVLYEIGTDRIVAVHGMLEPTLLHDAVSALDHALPGCRYATERIGESALDPEMRNFVIEPDYHNPWGDNEGTQAPRAEVLGHPAIKLMISRRGMTSDEMARAAREVLEGSVDITYSTNAGLIEVSAHGITKATGLAEVAERLGVPAGRVIAFGDMPNDIEMLGWAGHGVAMANAHRQVLDVADEVTAPNSEDGVAQVLERWF</sequence>
<keyword evidence="2" id="KW-1185">Reference proteome</keyword>
<dbReference type="InterPro" id="IPR000150">
    <property type="entry name" value="Cof"/>
</dbReference>
<dbReference type="GO" id="GO:0000287">
    <property type="term" value="F:magnesium ion binding"/>
    <property type="evidence" value="ECO:0007669"/>
    <property type="project" value="TreeGrafter"/>
</dbReference>
<dbReference type="PANTHER" id="PTHR10000">
    <property type="entry name" value="PHOSPHOSERINE PHOSPHATASE"/>
    <property type="match status" value="1"/>
</dbReference>
<evidence type="ECO:0000313" key="1">
    <source>
        <dbReference type="EMBL" id="OXM46226.1"/>
    </source>
</evidence>
<protein>
    <submittedName>
        <fullName evidence="1">HAD family hydrolase</fullName>
    </submittedName>
</protein>
<dbReference type="InterPro" id="IPR023214">
    <property type="entry name" value="HAD_sf"/>
</dbReference>